<sequence>MSFARYMISYQQLFLKTPQNRFQRSRSYQKSDHCPPHHPTMQNSDDVGVFSAPCLTPYSRKVLVLSSFEWHGLPSEFPKITTSLRNNHGFGHSGLSEAEFWTLRRTGSNSKTSEIESEVMLSSGSVLRRERQRNMEDLERVESEDGGALRVVDAEDEDWKPEMGERGSK</sequence>
<dbReference type="Proteomes" id="UP000298138">
    <property type="component" value="Unassembled WGS sequence"/>
</dbReference>
<name>A0A4S2MSP0_9PEZI</name>
<evidence type="ECO:0000256" key="1">
    <source>
        <dbReference type="SAM" id="MobiDB-lite"/>
    </source>
</evidence>
<feature type="compositionally biased region" description="Basic and acidic residues" evidence="1">
    <location>
        <begin position="127"/>
        <end position="143"/>
    </location>
</feature>
<feature type="compositionally biased region" description="Basic and acidic residues" evidence="1">
    <location>
        <begin position="160"/>
        <end position="169"/>
    </location>
</feature>
<protein>
    <submittedName>
        <fullName evidence="2">Uncharacterized protein</fullName>
    </submittedName>
</protein>
<proteinExistence type="predicted"/>
<organism evidence="2 3">
    <name type="scientific">Ascodesmis nigricans</name>
    <dbReference type="NCBI Taxonomy" id="341454"/>
    <lineage>
        <taxon>Eukaryota</taxon>
        <taxon>Fungi</taxon>
        <taxon>Dikarya</taxon>
        <taxon>Ascomycota</taxon>
        <taxon>Pezizomycotina</taxon>
        <taxon>Pezizomycetes</taxon>
        <taxon>Pezizales</taxon>
        <taxon>Ascodesmidaceae</taxon>
        <taxon>Ascodesmis</taxon>
    </lineage>
</organism>
<feature type="region of interest" description="Disordered" evidence="1">
    <location>
        <begin position="124"/>
        <end position="169"/>
    </location>
</feature>
<reference evidence="2 3" key="1">
    <citation type="submission" date="2019-04" db="EMBL/GenBank/DDBJ databases">
        <title>Comparative genomics and transcriptomics to analyze fruiting body development in filamentous ascomycetes.</title>
        <authorList>
            <consortium name="DOE Joint Genome Institute"/>
            <person name="Lutkenhaus R."/>
            <person name="Traeger S."/>
            <person name="Breuer J."/>
            <person name="Kuo A."/>
            <person name="Lipzen A."/>
            <person name="Pangilinan J."/>
            <person name="Dilworth D."/>
            <person name="Sandor L."/>
            <person name="Poggeler S."/>
            <person name="Barry K."/>
            <person name="Grigoriev I.V."/>
            <person name="Nowrousian M."/>
        </authorList>
    </citation>
    <scope>NUCLEOTIDE SEQUENCE [LARGE SCALE GENOMIC DNA]</scope>
    <source>
        <strain evidence="2 3">CBS 389.68</strain>
    </source>
</reference>
<dbReference type="AlphaFoldDB" id="A0A4S2MSP0"/>
<evidence type="ECO:0000313" key="2">
    <source>
        <dbReference type="EMBL" id="TGZ79107.1"/>
    </source>
</evidence>
<evidence type="ECO:0000313" key="3">
    <source>
        <dbReference type="Proteomes" id="UP000298138"/>
    </source>
</evidence>
<dbReference type="EMBL" id="ML220134">
    <property type="protein sequence ID" value="TGZ79107.1"/>
    <property type="molecule type" value="Genomic_DNA"/>
</dbReference>
<dbReference type="InParanoid" id="A0A4S2MSP0"/>
<accession>A0A4S2MSP0</accession>
<keyword evidence="3" id="KW-1185">Reference proteome</keyword>
<gene>
    <name evidence="2" type="ORF">EX30DRAFT_382711</name>
</gene>